<comment type="caution">
    <text evidence="2">The sequence shown here is derived from an EMBL/GenBank/DDBJ whole genome shotgun (WGS) entry which is preliminary data.</text>
</comment>
<gene>
    <name evidence="2" type="ORF">WJX84_001052</name>
</gene>
<evidence type="ECO:0000313" key="2">
    <source>
        <dbReference type="EMBL" id="KAK9851356.1"/>
    </source>
</evidence>
<dbReference type="Proteomes" id="UP001485043">
    <property type="component" value="Unassembled WGS sequence"/>
</dbReference>
<dbReference type="EMBL" id="JALJOV010001244">
    <property type="protein sequence ID" value="KAK9851356.1"/>
    <property type="molecule type" value="Genomic_DNA"/>
</dbReference>
<dbReference type="SUPFAM" id="SSF53474">
    <property type="entry name" value="alpha/beta-Hydrolases"/>
    <property type="match status" value="1"/>
</dbReference>
<accession>A0AAW1SQ92</accession>
<dbReference type="AlphaFoldDB" id="A0AAW1SQ92"/>
<dbReference type="PANTHER" id="PTHR11802">
    <property type="entry name" value="SERINE PROTEASE FAMILY S10 SERINE CARBOXYPEPTIDASE"/>
    <property type="match status" value="1"/>
</dbReference>
<dbReference type="PANTHER" id="PTHR11802:SF201">
    <property type="entry name" value="CARBOXYPEPTIDASE"/>
    <property type="match status" value="1"/>
</dbReference>
<feature type="non-terminal residue" evidence="2">
    <location>
        <position position="1"/>
    </location>
</feature>
<evidence type="ECO:0000313" key="3">
    <source>
        <dbReference type="Proteomes" id="UP001485043"/>
    </source>
</evidence>
<dbReference type="InterPro" id="IPR029058">
    <property type="entry name" value="AB_hydrolase_fold"/>
</dbReference>
<sequence length="160" mass="17754">LYWNLLEVRTAVHAAPPETAGMWLDCTNRVTYTKTKTSTVSTHQELLAQGLPGLIFSGDHDTVVPHTGTESWIASLNLDLLTPWTPWYYPDSAQERPQVGGYVTVYDNLVYATVKGAGHEVAQTKPQQMYLLWSSFLTGSKSFSNSSDYPLSPLTTTILE</sequence>
<dbReference type="Gene3D" id="3.40.50.1820">
    <property type="entry name" value="alpha/beta hydrolase"/>
    <property type="match status" value="1"/>
</dbReference>
<protein>
    <recommendedName>
        <fullName evidence="4">Serine carboxypeptidase</fullName>
    </recommendedName>
</protein>
<dbReference type="GO" id="GO:0004185">
    <property type="term" value="F:serine-type carboxypeptidase activity"/>
    <property type="evidence" value="ECO:0007669"/>
    <property type="project" value="InterPro"/>
</dbReference>
<dbReference type="Pfam" id="PF00450">
    <property type="entry name" value="Peptidase_S10"/>
    <property type="match status" value="1"/>
</dbReference>
<keyword evidence="3" id="KW-1185">Reference proteome</keyword>
<name>A0AAW1SQ92_9CHLO</name>
<evidence type="ECO:0000256" key="1">
    <source>
        <dbReference type="ARBA" id="ARBA00009431"/>
    </source>
</evidence>
<organism evidence="2 3">
    <name type="scientific">Apatococcus fuscideae</name>
    <dbReference type="NCBI Taxonomy" id="2026836"/>
    <lineage>
        <taxon>Eukaryota</taxon>
        <taxon>Viridiplantae</taxon>
        <taxon>Chlorophyta</taxon>
        <taxon>core chlorophytes</taxon>
        <taxon>Trebouxiophyceae</taxon>
        <taxon>Chlorellales</taxon>
        <taxon>Chlorellaceae</taxon>
        <taxon>Apatococcus</taxon>
    </lineage>
</organism>
<dbReference type="GO" id="GO:0006508">
    <property type="term" value="P:proteolysis"/>
    <property type="evidence" value="ECO:0007669"/>
    <property type="project" value="InterPro"/>
</dbReference>
<evidence type="ECO:0008006" key="4">
    <source>
        <dbReference type="Google" id="ProtNLM"/>
    </source>
</evidence>
<comment type="similarity">
    <text evidence="1">Belongs to the peptidase S10 family.</text>
</comment>
<reference evidence="2 3" key="1">
    <citation type="journal article" date="2024" name="Nat. Commun.">
        <title>Phylogenomics reveals the evolutionary origins of lichenization in chlorophyte algae.</title>
        <authorList>
            <person name="Puginier C."/>
            <person name="Libourel C."/>
            <person name="Otte J."/>
            <person name="Skaloud P."/>
            <person name="Haon M."/>
            <person name="Grisel S."/>
            <person name="Petersen M."/>
            <person name="Berrin J.G."/>
            <person name="Delaux P.M."/>
            <person name="Dal Grande F."/>
            <person name="Keller J."/>
        </authorList>
    </citation>
    <scope>NUCLEOTIDE SEQUENCE [LARGE SCALE GENOMIC DNA]</scope>
    <source>
        <strain evidence="2 3">SAG 2523</strain>
    </source>
</reference>
<proteinExistence type="inferred from homology"/>
<dbReference type="InterPro" id="IPR001563">
    <property type="entry name" value="Peptidase_S10"/>
</dbReference>